<evidence type="ECO:0000313" key="5">
    <source>
        <dbReference type="EMBL" id="MRX78623.1"/>
    </source>
</evidence>
<dbReference type="Gene3D" id="1.20.59.10">
    <property type="entry name" value="Chorismate mutase"/>
    <property type="match status" value="1"/>
</dbReference>
<evidence type="ECO:0000256" key="3">
    <source>
        <dbReference type="SAM" id="SignalP"/>
    </source>
</evidence>
<dbReference type="EMBL" id="WKKH01000062">
    <property type="protein sequence ID" value="MRX78623.1"/>
    <property type="molecule type" value="Genomic_DNA"/>
</dbReference>
<keyword evidence="6" id="KW-1185">Reference proteome</keyword>
<keyword evidence="3" id="KW-0732">Signal</keyword>
<dbReference type="PANTHER" id="PTHR38041">
    <property type="entry name" value="CHORISMATE MUTASE"/>
    <property type="match status" value="1"/>
</dbReference>
<evidence type="ECO:0000313" key="6">
    <source>
        <dbReference type="Proteomes" id="UP000487757"/>
    </source>
</evidence>
<reference evidence="5 6" key="1">
    <citation type="submission" date="2019-11" db="EMBL/GenBank/DDBJ databases">
        <title>Pedobacter petrophilus genome.</title>
        <authorList>
            <person name="Feldbauer M.J."/>
            <person name="Newman J.D."/>
        </authorList>
    </citation>
    <scope>NUCLEOTIDE SEQUENCE [LARGE SCALE GENOMIC DNA]</scope>
    <source>
        <strain evidence="5 6">LMG 29686</strain>
    </source>
</reference>
<dbReference type="InterPro" id="IPR051331">
    <property type="entry name" value="Chorismate_mutase-related"/>
</dbReference>
<dbReference type="PANTHER" id="PTHR38041:SF1">
    <property type="entry name" value="CHORISMATE MUTASE"/>
    <property type="match status" value="1"/>
</dbReference>
<dbReference type="GO" id="GO:0046417">
    <property type="term" value="P:chorismate metabolic process"/>
    <property type="evidence" value="ECO:0007669"/>
    <property type="project" value="InterPro"/>
</dbReference>
<dbReference type="GO" id="GO:0009697">
    <property type="term" value="P:salicylic acid biosynthetic process"/>
    <property type="evidence" value="ECO:0007669"/>
    <property type="project" value="TreeGrafter"/>
</dbReference>
<proteinExistence type="predicted"/>
<dbReference type="GO" id="GO:0004106">
    <property type="term" value="F:chorismate mutase activity"/>
    <property type="evidence" value="ECO:0007669"/>
    <property type="project" value="UniProtKB-EC"/>
</dbReference>
<dbReference type="SUPFAM" id="SSF48600">
    <property type="entry name" value="Chorismate mutase II"/>
    <property type="match status" value="1"/>
</dbReference>
<keyword evidence="2" id="KW-0413">Isomerase</keyword>
<dbReference type="AlphaFoldDB" id="A0A7K0G493"/>
<accession>A0A7K0G493</accession>
<evidence type="ECO:0000259" key="4">
    <source>
        <dbReference type="PROSITE" id="PS51168"/>
    </source>
</evidence>
<dbReference type="SMART" id="SM00830">
    <property type="entry name" value="CM_2"/>
    <property type="match status" value="1"/>
</dbReference>
<sequence>MKLDKCLLFAIALVLISSIRVFAQSGTPANGLESNRKKIDSLDKQLVELLAKREVIVKEIGIYKAKNHIPPLQTARFQQVLQKNIEAGQKQGLSPEFITEVFNAIHKESLKIEEDVKAKNQQ</sequence>
<protein>
    <recommendedName>
        <fullName evidence="1">chorismate mutase</fullName>
        <ecNumber evidence="1">5.4.99.5</ecNumber>
    </recommendedName>
</protein>
<name>A0A7K0G493_9SPHI</name>
<dbReference type="PROSITE" id="PS51168">
    <property type="entry name" value="CHORISMATE_MUT_2"/>
    <property type="match status" value="1"/>
</dbReference>
<evidence type="ECO:0000256" key="2">
    <source>
        <dbReference type="ARBA" id="ARBA00023235"/>
    </source>
</evidence>
<dbReference type="OrthoDB" id="669870at2"/>
<dbReference type="RefSeq" id="WP_154283027.1">
    <property type="nucleotide sequence ID" value="NZ_JBHUJQ010000001.1"/>
</dbReference>
<dbReference type="InterPro" id="IPR036263">
    <property type="entry name" value="Chorismate_II_sf"/>
</dbReference>
<dbReference type="EC" id="5.4.99.5" evidence="1"/>
<dbReference type="InterPro" id="IPR002701">
    <property type="entry name" value="CM_II_prokaryot"/>
</dbReference>
<dbReference type="Proteomes" id="UP000487757">
    <property type="component" value="Unassembled WGS sequence"/>
</dbReference>
<comment type="caution">
    <text evidence="5">The sequence shown here is derived from an EMBL/GenBank/DDBJ whole genome shotgun (WGS) entry which is preliminary data.</text>
</comment>
<gene>
    <name evidence="5" type="ORF">GJU39_21310</name>
</gene>
<dbReference type="Pfam" id="PF01817">
    <property type="entry name" value="CM_2"/>
    <property type="match status" value="1"/>
</dbReference>
<feature type="signal peptide" evidence="3">
    <location>
        <begin position="1"/>
        <end position="23"/>
    </location>
</feature>
<evidence type="ECO:0000256" key="1">
    <source>
        <dbReference type="ARBA" id="ARBA00012404"/>
    </source>
</evidence>
<feature type="domain" description="Chorismate mutase" evidence="4">
    <location>
        <begin position="26"/>
        <end position="117"/>
    </location>
</feature>
<feature type="chain" id="PRO_5029861784" description="chorismate mutase" evidence="3">
    <location>
        <begin position="24"/>
        <end position="122"/>
    </location>
</feature>
<organism evidence="5 6">
    <name type="scientific">Pedobacter petrophilus</name>
    <dbReference type="NCBI Taxonomy" id="1908241"/>
    <lineage>
        <taxon>Bacteria</taxon>
        <taxon>Pseudomonadati</taxon>
        <taxon>Bacteroidota</taxon>
        <taxon>Sphingobacteriia</taxon>
        <taxon>Sphingobacteriales</taxon>
        <taxon>Sphingobacteriaceae</taxon>
        <taxon>Pedobacter</taxon>
    </lineage>
</organism>
<dbReference type="InterPro" id="IPR036979">
    <property type="entry name" value="CM_dom_sf"/>
</dbReference>